<comment type="caution">
    <text evidence="2">The sequence shown here is derived from an EMBL/GenBank/DDBJ whole genome shotgun (WGS) entry which is preliminary data.</text>
</comment>
<dbReference type="RefSeq" id="WP_104431119.1">
    <property type="nucleotide sequence ID" value="NZ_PTJD01000001.1"/>
</dbReference>
<dbReference type="InterPro" id="IPR016195">
    <property type="entry name" value="Pol/histidinol_Pase-like"/>
</dbReference>
<dbReference type="OrthoDB" id="9804333at2"/>
<evidence type="ECO:0000313" key="3">
    <source>
        <dbReference type="Proteomes" id="UP000239485"/>
    </source>
</evidence>
<dbReference type="Proteomes" id="UP000239485">
    <property type="component" value="Unassembled WGS sequence"/>
</dbReference>
<dbReference type="InterPro" id="IPR052018">
    <property type="entry name" value="PHP_domain"/>
</dbReference>
<dbReference type="SMART" id="SM00481">
    <property type="entry name" value="POLIIIAc"/>
    <property type="match status" value="1"/>
</dbReference>
<dbReference type="GO" id="GO:0004534">
    <property type="term" value="F:5'-3' RNA exonuclease activity"/>
    <property type="evidence" value="ECO:0007669"/>
    <property type="project" value="TreeGrafter"/>
</dbReference>
<dbReference type="EMBL" id="PTJD01000001">
    <property type="protein sequence ID" value="PPK98773.1"/>
    <property type="molecule type" value="Genomic_DNA"/>
</dbReference>
<dbReference type="CDD" id="cd07438">
    <property type="entry name" value="PHP_HisPPase_AMP"/>
    <property type="match status" value="1"/>
</dbReference>
<gene>
    <name evidence="2" type="ORF">CLV92_101474</name>
</gene>
<name>A0A2S6IWR5_9ACTN</name>
<proteinExistence type="predicted"/>
<dbReference type="Gene3D" id="1.10.150.650">
    <property type="match status" value="1"/>
</dbReference>
<organism evidence="2 3">
    <name type="scientific">Kineococcus xinjiangensis</name>
    <dbReference type="NCBI Taxonomy" id="512762"/>
    <lineage>
        <taxon>Bacteria</taxon>
        <taxon>Bacillati</taxon>
        <taxon>Actinomycetota</taxon>
        <taxon>Actinomycetes</taxon>
        <taxon>Kineosporiales</taxon>
        <taxon>Kineosporiaceae</taxon>
        <taxon>Kineococcus</taxon>
    </lineage>
</organism>
<dbReference type="AlphaFoldDB" id="A0A2S6IWR5"/>
<dbReference type="SUPFAM" id="SSF89550">
    <property type="entry name" value="PHP domain-like"/>
    <property type="match status" value="1"/>
</dbReference>
<sequence>MRIDLHTHSSASDGTQPPAEVVASAAQAGLDVIALTDHDTTAGWTEAMAAGERLGVRVLPGTEISCRIEGRSVHLLSYLHDPAEPVLAETMLDGRSSRVQRARLMTERLGSEVGITWDDVLAQVSDGATIGRPHIADALVAAGVVPDRQTAFETWLHAGSRFFVPHPAPDPIEAVRMVRAAGGVPVFAHPLATARGCVVSIPVIEAMAEAGLAGLEVEHRDHADSERRTLHDLARQLGLFTTGASDYHGAGKPNRLGEHTTDPEVLERLVGQAGQPAPLGG</sequence>
<protein>
    <recommendedName>
        <fullName evidence="1">Polymerase/histidinol phosphatase N-terminal domain-containing protein</fullName>
    </recommendedName>
</protein>
<evidence type="ECO:0000259" key="1">
    <source>
        <dbReference type="SMART" id="SM00481"/>
    </source>
</evidence>
<dbReference type="GO" id="GO:0035312">
    <property type="term" value="F:5'-3' DNA exonuclease activity"/>
    <property type="evidence" value="ECO:0007669"/>
    <property type="project" value="TreeGrafter"/>
</dbReference>
<dbReference type="PANTHER" id="PTHR42924:SF3">
    <property type="entry name" value="POLYMERASE_HISTIDINOL PHOSPHATASE N-TERMINAL DOMAIN-CONTAINING PROTEIN"/>
    <property type="match status" value="1"/>
</dbReference>
<accession>A0A2S6IWR5</accession>
<evidence type="ECO:0000313" key="2">
    <source>
        <dbReference type="EMBL" id="PPK98773.1"/>
    </source>
</evidence>
<dbReference type="InterPro" id="IPR003141">
    <property type="entry name" value="Pol/His_phosphatase_N"/>
</dbReference>
<dbReference type="Pfam" id="PF02811">
    <property type="entry name" value="PHP"/>
    <property type="match status" value="1"/>
</dbReference>
<dbReference type="PANTHER" id="PTHR42924">
    <property type="entry name" value="EXONUCLEASE"/>
    <property type="match status" value="1"/>
</dbReference>
<dbReference type="Gene3D" id="3.20.20.140">
    <property type="entry name" value="Metal-dependent hydrolases"/>
    <property type="match status" value="1"/>
</dbReference>
<dbReference type="InterPro" id="IPR004013">
    <property type="entry name" value="PHP_dom"/>
</dbReference>
<keyword evidence="3" id="KW-1185">Reference proteome</keyword>
<feature type="domain" description="Polymerase/histidinol phosphatase N-terminal" evidence="1">
    <location>
        <begin position="3"/>
        <end position="68"/>
    </location>
</feature>
<reference evidence="2 3" key="1">
    <citation type="submission" date="2018-02" db="EMBL/GenBank/DDBJ databases">
        <title>Genomic Encyclopedia of Archaeal and Bacterial Type Strains, Phase II (KMG-II): from individual species to whole genera.</title>
        <authorList>
            <person name="Goeker M."/>
        </authorList>
    </citation>
    <scope>NUCLEOTIDE SEQUENCE [LARGE SCALE GENOMIC DNA]</scope>
    <source>
        <strain evidence="2 3">DSM 22857</strain>
    </source>
</reference>